<accession>A0A1I8H731</accession>
<dbReference type="AlphaFoldDB" id="A0A1I8H731"/>
<feature type="region of interest" description="Disordered" evidence="4">
    <location>
        <begin position="26"/>
        <end position="45"/>
    </location>
</feature>
<dbReference type="PANTHER" id="PTHR12669">
    <property type="entry name" value="EUKARYOTIC TRANSLATION INITIATION FACTOR 4E-BINDING PROTEIN"/>
    <property type="match status" value="1"/>
</dbReference>
<evidence type="ECO:0000256" key="3">
    <source>
        <dbReference type="ARBA" id="ARBA00023193"/>
    </source>
</evidence>
<comment type="similarity">
    <text evidence="1">Belongs to the eIF4E-binding protein family.</text>
</comment>
<evidence type="ECO:0000256" key="1">
    <source>
        <dbReference type="ARBA" id="ARBA00005480"/>
    </source>
</evidence>
<keyword evidence="3" id="KW-0652">Protein synthesis inhibitor</keyword>
<reference evidence="6" key="1">
    <citation type="submission" date="2016-11" db="UniProtKB">
        <authorList>
            <consortium name="WormBaseParasite"/>
        </authorList>
    </citation>
    <scope>IDENTIFICATION</scope>
</reference>
<sequence length="156" mass="16600">NSFQRIQSNFYNLQAHLLINQSAMSNKGPEVNGNETSSGGIPMVRRVRVTSGSQLPRDYSQTPGGTIFSTTPGGTRIVYDREFLLSRRDSPLARTPPVHVARIPGVTCPAEADEEAEAEFNPAVVNGDCDAAGEGKTPRKDGDGGAGGATEFHIDV</sequence>
<protein>
    <submittedName>
        <fullName evidence="6">Eukaryotic translation initiation factor 4E binding protein 2</fullName>
    </submittedName>
</protein>
<keyword evidence="5" id="KW-1185">Reference proteome</keyword>
<proteinExistence type="inferred from homology"/>
<dbReference type="GO" id="GO:0005737">
    <property type="term" value="C:cytoplasm"/>
    <property type="evidence" value="ECO:0007669"/>
    <property type="project" value="TreeGrafter"/>
</dbReference>
<dbReference type="Proteomes" id="UP000095280">
    <property type="component" value="Unplaced"/>
</dbReference>
<keyword evidence="2" id="KW-0810">Translation regulation</keyword>
<dbReference type="InterPro" id="IPR008606">
    <property type="entry name" value="EIF4EBP"/>
</dbReference>
<feature type="region of interest" description="Disordered" evidence="4">
    <location>
        <begin position="115"/>
        <end position="156"/>
    </location>
</feature>
<dbReference type="GO" id="GO:0008190">
    <property type="term" value="F:eukaryotic initiation factor 4E binding"/>
    <property type="evidence" value="ECO:0007669"/>
    <property type="project" value="InterPro"/>
</dbReference>
<evidence type="ECO:0000256" key="4">
    <source>
        <dbReference type="SAM" id="MobiDB-lite"/>
    </source>
</evidence>
<evidence type="ECO:0000313" key="5">
    <source>
        <dbReference type="Proteomes" id="UP000095280"/>
    </source>
</evidence>
<evidence type="ECO:0000313" key="6">
    <source>
        <dbReference type="WBParaSite" id="maker-uti_cns_0004752-snap-gene-0.3-mRNA-1"/>
    </source>
</evidence>
<dbReference type="WBParaSite" id="maker-uti_cns_0004752-snap-gene-0.3-mRNA-1">
    <property type="protein sequence ID" value="maker-uti_cns_0004752-snap-gene-0.3-mRNA-1"/>
    <property type="gene ID" value="maker-uti_cns_0004752-snap-gene-0.3"/>
</dbReference>
<dbReference type="PANTHER" id="PTHR12669:SF12">
    <property type="entry name" value="EUKARYOTIC TRANSLATION INITIATION FACTOR 4E-BINDING PROTEIN"/>
    <property type="match status" value="1"/>
</dbReference>
<organism evidence="5 6">
    <name type="scientific">Macrostomum lignano</name>
    <dbReference type="NCBI Taxonomy" id="282301"/>
    <lineage>
        <taxon>Eukaryota</taxon>
        <taxon>Metazoa</taxon>
        <taxon>Spiralia</taxon>
        <taxon>Lophotrochozoa</taxon>
        <taxon>Platyhelminthes</taxon>
        <taxon>Rhabditophora</taxon>
        <taxon>Macrostomorpha</taxon>
        <taxon>Macrostomida</taxon>
        <taxon>Macrostomidae</taxon>
        <taxon>Macrostomum</taxon>
    </lineage>
</organism>
<name>A0A1I8H731_9PLAT</name>
<dbReference type="Pfam" id="PF05456">
    <property type="entry name" value="eIF_4EBP"/>
    <property type="match status" value="1"/>
</dbReference>
<evidence type="ECO:0000256" key="2">
    <source>
        <dbReference type="ARBA" id="ARBA00022845"/>
    </source>
</evidence>
<dbReference type="GO" id="GO:0045947">
    <property type="term" value="P:negative regulation of translational initiation"/>
    <property type="evidence" value="ECO:0007669"/>
    <property type="project" value="InterPro"/>
</dbReference>